<gene>
    <name evidence="2" type="ORF">PEVE_00042203</name>
</gene>
<dbReference type="Proteomes" id="UP001159427">
    <property type="component" value="Unassembled WGS sequence"/>
</dbReference>
<evidence type="ECO:0000313" key="3">
    <source>
        <dbReference type="Proteomes" id="UP001159427"/>
    </source>
</evidence>
<feature type="region of interest" description="Disordered" evidence="1">
    <location>
        <begin position="237"/>
        <end position="256"/>
    </location>
</feature>
<accession>A0ABN8PDD1</accession>
<organism evidence="2 3">
    <name type="scientific">Porites evermanni</name>
    <dbReference type="NCBI Taxonomy" id="104178"/>
    <lineage>
        <taxon>Eukaryota</taxon>
        <taxon>Metazoa</taxon>
        <taxon>Cnidaria</taxon>
        <taxon>Anthozoa</taxon>
        <taxon>Hexacorallia</taxon>
        <taxon>Scleractinia</taxon>
        <taxon>Fungiina</taxon>
        <taxon>Poritidae</taxon>
        <taxon>Porites</taxon>
    </lineage>
</organism>
<sequence>MALRNLTKVPKLCLVYFAVDKSTCVIETKKMQSKETGKLFSETAPNARDVVTVKSGGKLLEAMVIATDNLNKEERAFVEMNAELFDPEPVSPRKKRSKEDKDASTFSTPNRFLLERKEARKIRMLLQMLNEFIREQDEKQARLKQQRINSEKAKTTKTASIQCDRRDILEKSEVAVQTEFPDVMDDLKEQIRQLTKIVADLTALKNRHQGELPDNQLNDEDILMDSLSDVLPFDVELSSNQPVPETPLEGPAQPPSMTQSVPLAVVNNGAMLQPPSLQPSLRSPLSTIDQNAPFVQRRYSSHGPTDDHRQKVELIVSFGSNIITTAMACVDVLFTDEELAKGNTSGSNGYRQLDELKLLFQELTLRRKFESPVFTSQWENVRTRINTKCRGKRRTVIRRLQKNTNF</sequence>
<evidence type="ECO:0000256" key="1">
    <source>
        <dbReference type="SAM" id="MobiDB-lite"/>
    </source>
</evidence>
<comment type="caution">
    <text evidence="2">The sequence shown here is derived from an EMBL/GenBank/DDBJ whole genome shotgun (WGS) entry which is preliminary data.</text>
</comment>
<keyword evidence="3" id="KW-1185">Reference proteome</keyword>
<evidence type="ECO:0008006" key="4">
    <source>
        <dbReference type="Google" id="ProtNLM"/>
    </source>
</evidence>
<dbReference type="EMBL" id="CALNXI010000820">
    <property type="protein sequence ID" value="CAH3141523.1"/>
    <property type="molecule type" value="Genomic_DNA"/>
</dbReference>
<proteinExistence type="predicted"/>
<feature type="region of interest" description="Disordered" evidence="1">
    <location>
        <begin position="87"/>
        <end position="106"/>
    </location>
</feature>
<reference evidence="2 3" key="1">
    <citation type="submission" date="2022-05" db="EMBL/GenBank/DDBJ databases">
        <authorList>
            <consortium name="Genoscope - CEA"/>
            <person name="William W."/>
        </authorList>
    </citation>
    <scope>NUCLEOTIDE SEQUENCE [LARGE SCALE GENOMIC DNA]</scope>
</reference>
<protein>
    <recommendedName>
        <fullName evidence="4">BEN domain-containing protein</fullName>
    </recommendedName>
</protein>
<name>A0ABN8PDD1_9CNID</name>
<evidence type="ECO:0000313" key="2">
    <source>
        <dbReference type="EMBL" id="CAH3141523.1"/>
    </source>
</evidence>